<evidence type="ECO:0000256" key="7">
    <source>
        <dbReference type="SAM" id="Phobius"/>
    </source>
</evidence>
<dbReference type="PROSITE" id="PS00211">
    <property type="entry name" value="ABC_TRANSPORTER_1"/>
    <property type="match status" value="1"/>
</dbReference>
<dbReference type="PANTHER" id="PTHR43394">
    <property type="entry name" value="ATP-DEPENDENT PERMEASE MDL1, MITOCHONDRIAL"/>
    <property type="match status" value="1"/>
</dbReference>
<evidence type="ECO:0000259" key="8">
    <source>
        <dbReference type="PROSITE" id="PS50893"/>
    </source>
</evidence>
<dbReference type="SUPFAM" id="SSF52540">
    <property type="entry name" value="P-loop containing nucleoside triphosphate hydrolases"/>
    <property type="match status" value="1"/>
</dbReference>
<dbReference type="Gene3D" id="1.20.1560.10">
    <property type="entry name" value="ABC transporter type 1, transmembrane domain"/>
    <property type="match status" value="1"/>
</dbReference>
<dbReference type="GO" id="GO:0005524">
    <property type="term" value="F:ATP binding"/>
    <property type="evidence" value="ECO:0007669"/>
    <property type="project" value="UniProtKB-KW"/>
</dbReference>
<keyword evidence="11" id="KW-1185">Reference proteome</keyword>
<evidence type="ECO:0000256" key="6">
    <source>
        <dbReference type="ARBA" id="ARBA00023136"/>
    </source>
</evidence>
<feature type="transmembrane region" description="Helical" evidence="7">
    <location>
        <begin position="133"/>
        <end position="150"/>
    </location>
</feature>
<dbReference type="InterPro" id="IPR017871">
    <property type="entry name" value="ABC_transporter-like_CS"/>
</dbReference>
<feature type="domain" description="ABC transporter" evidence="8">
    <location>
        <begin position="308"/>
        <end position="542"/>
    </location>
</feature>
<dbReference type="PROSITE" id="PS50929">
    <property type="entry name" value="ABC_TM1F"/>
    <property type="match status" value="1"/>
</dbReference>
<dbReference type="Pfam" id="PF00664">
    <property type="entry name" value="ABC_membrane"/>
    <property type="match status" value="1"/>
</dbReference>
<keyword evidence="2 7" id="KW-0812">Transmembrane</keyword>
<dbReference type="InterPro" id="IPR027417">
    <property type="entry name" value="P-loop_NTPase"/>
</dbReference>
<proteinExistence type="predicted"/>
<feature type="transmembrane region" description="Helical" evidence="7">
    <location>
        <begin position="32"/>
        <end position="53"/>
    </location>
</feature>
<keyword evidence="6 7" id="KW-0472">Membrane</keyword>
<evidence type="ECO:0000256" key="1">
    <source>
        <dbReference type="ARBA" id="ARBA00004651"/>
    </source>
</evidence>
<evidence type="ECO:0000256" key="4">
    <source>
        <dbReference type="ARBA" id="ARBA00022840"/>
    </source>
</evidence>
<dbReference type="Proteomes" id="UP001500298">
    <property type="component" value="Unassembled WGS sequence"/>
</dbReference>
<evidence type="ECO:0000256" key="2">
    <source>
        <dbReference type="ARBA" id="ARBA00022692"/>
    </source>
</evidence>
<dbReference type="Pfam" id="PF00005">
    <property type="entry name" value="ABC_tran"/>
    <property type="match status" value="1"/>
</dbReference>
<gene>
    <name evidence="10" type="ORF">GCM10023331_16550</name>
</gene>
<accession>A0ABP9D6E9</accession>
<evidence type="ECO:0000313" key="11">
    <source>
        <dbReference type="Proteomes" id="UP001500298"/>
    </source>
</evidence>
<dbReference type="InterPro" id="IPR039421">
    <property type="entry name" value="Type_1_exporter"/>
</dbReference>
<dbReference type="InterPro" id="IPR036640">
    <property type="entry name" value="ABC1_TM_sf"/>
</dbReference>
<feature type="transmembrane region" description="Helical" evidence="7">
    <location>
        <begin position="213"/>
        <end position="234"/>
    </location>
</feature>
<comment type="subcellular location">
    <subcellularLocation>
        <location evidence="1">Cell membrane</location>
        <topology evidence="1">Multi-pass membrane protein</topology>
    </subcellularLocation>
</comment>
<comment type="caution">
    <text evidence="10">The sequence shown here is derived from an EMBL/GenBank/DDBJ whole genome shotgun (WGS) entry which is preliminary data.</text>
</comment>
<keyword evidence="5 7" id="KW-1133">Transmembrane helix</keyword>
<dbReference type="PANTHER" id="PTHR43394:SF1">
    <property type="entry name" value="ATP-BINDING CASSETTE SUB-FAMILY B MEMBER 10, MITOCHONDRIAL"/>
    <property type="match status" value="1"/>
</dbReference>
<evidence type="ECO:0000256" key="3">
    <source>
        <dbReference type="ARBA" id="ARBA00022741"/>
    </source>
</evidence>
<evidence type="ECO:0000256" key="5">
    <source>
        <dbReference type="ARBA" id="ARBA00022989"/>
    </source>
</evidence>
<dbReference type="CDD" id="cd03254">
    <property type="entry name" value="ABCC_Glucan_exporter_like"/>
    <property type="match status" value="1"/>
</dbReference>
<dbReference type="InterPro" id="IPR003593">
    <property type="entry name" value="AAA+_ATPase"/>
</dbReference>
<dbReference type="InterPro" id="IPR011527">
    <property type="entry name" value="ABC1_TM_dom"/>
</dbReference>
<dbReference type="SUPFAM" id="SSF90123">
    <property type="entry name" value="ABC transporter transmembrane region"/>
    <property type="match status" value="1"/>
</dbReference>
<name>A0ABP9D6E9_9BACT</name>
<dbReference type="SMART" id="SM00382">
    <property type="entry name" value="AAA"/>
    <property type="match status" value="1"/>
</dbReference>
<dbReference type="InterPro" id="IPR003439">
    <property type="entry name" value="ABC_transporter-like_ATP-bd"/>
</dbReference>
<organism evidence="10 11">
    <name type="scientific">Algivirga pacifica</name>
    <dbReference type="NCBI Taxonomy" id="1162670"/>
    <lineage>
        <taxon>Bacteria</taxon>
        <taxon>Pseudomonadati</taxon>
        <taxon>Bacteroidota</taxon>
        <taxon>Cytophagia</taxon>
        <taxon>Cytophagales</taxon>
        <taxon>Flammeovirgaceae</taxon>
        <taxon>Algivirga</taxon>
    </lineage>
</organism>
<evidence type="ECO:0000313" key="10">
    <source>
        <dbReference type="EMBL" id="GAA4831974.1"/>
    </source>
</evidence>
<dbReference type="CDD" id="cd18544">
    <property type="entry name" value="ABC_6TM_TmrA_like"/>
    <property type="match status" value="1"/>
</dbReference>
<evidence type="ECO:0000259" key="9">
    <source>
        <dbReference type="PROSITE" id="PS50929"/>
    </source>
</evidence>
<dbReference type="PROSITE" id="PS50893">
    <property type="entry name" value="ABC_TRANSPORTER_2"/>
    <property type="match status" value="1"/>
</dbReference>
<feature type="transmembrane region" description="Helical" evidence="7">
    <location>
        <begin position="246"/>
        <end position="263"/>
    </location>
</feature>
<sequence>MLGVLAPVRPYLIEQTIDNYIVVGDLDGLGKMTLLLIAMALVQSLVQFSHTYLSGWIGQYVIRDMRVVLYRHLLKLKLRYYDQTPIGRLVTRAVSDIETLSEVFTNGLAALMGDLLQLFFILAVMLYTDWRLTLVSLATLPILIGATYIFKNKIKDAFNEVRTAVSNLNTYVQEHITGMNIVQIFNSEDREYDKFKDINIEHKKAQLRTVKYYSIYYPVAEVIAATGTGLLVWYGAREVLNEEITLGVLVSFIMYISLFFRPIRMIADRFNTLQMGIVSSDRVLKILDTEEFIKDEGTELLEDMKGEVQFDHVHFAYDGETKVLKDVSFEMKAGDSIAFVGATGAGKSSIINLINRFYEITSGNIYIDGKDIRSYKLESLRGHIGLVLQDVFLFSSSIRENITLGNKDITDEQIMEAAELVGADTFIKQLPGQLDYNVMERGATLSVGQRQLISFVRTMVYDPKLLILDEATSSVDSETEEMIQKAVERMMKGRTSIAIAHRLATIKNADKIIVLDHGEIKEVGSHDELLQKGGFYANLYEVQYKHATERE</sequence>
<protein>
    <submittedName>
        <fullName evidence="10">ABC transporter ATP-binding protein</fullName>
    </submittedName>
</protein>
<dbReference type="Gene3D" id="3.40.50.300">
    <property type="entry name" value="P-loop containing nucleotide triphosphate hydrolases"/>
    <property type="match status" value="1"/>
</dbReference>
<feature type="transmembrane region" description="Helical" evidence="7">
    <location>
        <begin position="108"/>
        <end position="127"/>
    </location>
</feature>
<feature type="domain" description="ABC transmembrane type-1" evidence="9">
    <location>
        <begin position="1"/>
        <end position="275"/>
    </location>
</feature>
<keyword evidence="3" id="KW-0547">Nucleotide-binding</keyword>
<reference evidence="11" key="1">
    <citation type="journal article" date="2019" name="Int. J. Syst. Evol. Microbiol.">
        <title>The Global Catalogue of Microorganisms (GCM) 10K type strain sequencing project: providing services to taxonomists for standard genome sequencing and annotation.</title>
        <authorList>
            <consortium name="The Broad Institute Genomics Platform"/>
            <consortium name="The Broad Institute Genome Sequencing Center for Infectious Disease"/>
            <person name="Wu L."/>
            <person name="Ma J."/>
        </authorList>
    </citation>
    <scope>NUCLEOTIDE SEQUENCE [LARGE SCALE GENOMIC DNA]</scope>
    <source>
        <strain evidence="11">JCM 18326</strain>
    </source>
</reference>
<dbReference type="EMBL" id="BAABJX010000024">
    <property type="protein sequence ID" value="GAA4831974.1"/>
    <property type="molecule type" value="Genomic_DNA"/>
</dbReference>
<keyword evidence="4 10" id="KW-0067">ATP-binding</keyword>